<keyword evidence="1" id="KW-0245">EGF-like domain</keyword>
<keyword evidence="1" id="KW-1015">Disulfide bond</keyword>
<feature type="region of interest" description="Disordered" evidence="2">
    <location>
        <begin position="1"/>
        <end position="20"/>
    </location>
</feature>
<evidence type="ECO:0000313" key="5">
    <source>
        <dbReference type="Proteomes" id="UP000606786"/>
    </source>
</evidence>
<evidence type="ECO:0000256" key="2">
    <source>
        <dbReference type="SAM" id="MobiDB-lite"/>
    </source>
</evidence>
<comment type="caution">
    <text evidence="1">Lacks conserved residue(s) required for the propagation of feature annotation.</text>
</comment>
<accession>A0A811VKD3</accession>
<dbReference type="InterPro" id="IPR000742">
    <property type="entry name" value="EGF"/>
</dbReference>
<comment type="caution">
    <text evidence="4">The sequence shown here is derived from an EMBL/GenBank/DDBJ whole genome shotgun (WGS) entry which is preliminary data.</text>
</comment>
<keyword evidence="5" id="KW-1185">Reference proteome</keyword>
<feature type="domain" description="EGF-like" evidence="3">
    <location>
        <begin position="41"/>
        <end position="76"/>
    </location>
</feature>
<dbReference type="AlphaFoldDB" id="A0A811VKD3"/>
<feature type="disulfide bond" evidence="1">
    <location>
        <begin position="66"/>
        <end position="75"/>
    </location>
</feature>
<reference evidence="4" key="1">
    <citation type="submission" date="2020-11" db="EMBL/GenBank/DDBJ databases">
        <authorList>
            <person name="Whitehead M."/>
        </authorList>
    </citation>
    <scope>NUCLEOTIDE SEQUENCE</scope>
    <source>
        <strain evidence="4">EGII</strain>
    </source>
</reference>
<organism evidence="4 5">
    <name type="scientific">Ceratitis capitata</name>
    <name type="common">Mediterranean fruit fly</name>
    <name type="synonym">Tephritis capitata</name>
    <dbReference type="NCBI Taxonomy" id="7213"/>
    <lineage>
        <taxon>Eukaryota</taxon>
        <taxon>Metazoa</taxon>
        <taxon>Ecdysozoa</taxon>
        <taxon>Arthropoda</taxon>
        <taxon>Hexapoda</taxon>
        <taxon>Insecta</taxon>
        <taxon>Pterygota</taxon>
        <taxon>Neoptera</taxon>
        <taxon>Endopterygota</taxon>
        <taxon>Diptera</taxon>
        <taxon>Brachycera</taxon>
        <taxon>Muscomorpha</taxon>
        <taxon>Tephritoidea</taxon>
        <taxon>Tephritidae</taxon>
        <taxon>Ceratitis</taxon>
        <taxon>Ceratitis</taxon>
    </lineage>
</organism>
<name>A0A811VKD3_CERCA</name>
<dbReference type="OrthoDB" id="10014052at2759"/>
<gene>
    <name evidence="4" type="ORF">CCAP1982_LOCUS22657</name>
</gene>
<protein>
    <submittedName>
        <fullName evidence="4">(Mediterranean fruit fly) hypothetical protein</fullName>
    </submittedName>
</protein>
<evidence type="ECO:0000259" key="3">
    <source>
        <dbReference type="PROSITE" id="PS50026"/>
    </source>
</evidence>
<evidence type="ECO:0000256" key="1">
    <source>
        <dbReference type="PROSITE-ProRule" id="PRU00076"/>
    </source>
</evidence>
<dbReference type="EMBL" id="CAJHJT010000056">
    <property type="protein sequence ID" value="CAD7014669.1"/>
    <property type="molecule type" value="Genomic_DNA"/>
</dbReference>
<sequence length="107" mass="11629">MPIKNKHLNQSKSAQRSVMAGDGKLSTLKWNKSAPANGFDIGHICDLNCGAEGVCERVDSSLKCVCPFGKSGNGCMEDIKIRTRKFSNHSWLAFAALRGAYKTRPGN</sequence>
<feature type="disulfide bond" evidence="1">
    <location>
        <begin position="45"/>
        <end position="55"/>
    </location>
</feature>
<dbReference type="Proteomes" id="UP000606786">
    <property type="component" value="Unassembled WGS sequence"/>
</dbReference>
<evidence type="ECO:0000313" key="4">
    <source>
        <dbReference type="EMBL" id="CAD7014669.1"/>
    </source>
</evidence>
<proteinExistence type="predicted"/>
<dbReference type="PROSITE" id="PS50026">
    <property type="entry name" value="EGF_3"/>
    <property type="match status" value="1"/>
</dbReference>
<dbReference type="PROSITE" id="PS00022">
    <property type="entry name" value="EGF_1"/>
    <property type="match status" value="1"/>
</dbReference>